<name>A0ABR3QSH8_9PLEO</name>
<organism evidence="1 2">
    <name type="scientific">Paraconiothyrium brasiliense</name>
    <dbReference type="NCBI Taxonomy" id="300254"/>
    <lineage>
        <taxon>Eukaryota</taxon>
        <taxon>Fungi</taxon>
        <taxon>Dikarya</taxon>
        <taxon>Ascomycota</taxon>
        <taxon>Pezizomycotina</taxon>
        <taxon>Dothideomycetes</taxon>
        <taxon>Pleosporomycetidae</taxon>
        <taxon>Pleosporales</taxon>
        <taxon>Massarineae</taxon>
        <taxon>Didymosphaeriaceae</taxon>
        <taxon>Paraconiothyrium</taxon>
    </lineage>
</organism>
<dbReference type="Proteomes" id="UP001521785">
    <property type="component" value="Unassembled WGS sequence"/>
</dbReference>
<comment type="caution">
    <text evidence="1">The sequence shown here is derived from an EMBL/GenBank/DDBJ whole genome shotgun (WGS) entry which is preliminary data.</text>
</comment>
<dbReference type="EMBL" id="JAKJXO020000016">
    <property type="protein sequence ID" value="KAL1595105.1"/>
    <property type="molecule type" value="Genomic_DNA"/>
</dbReference>
<gene>
    <name evidence="1" type="ORF">SLS60_009792</name>
</gene>
<proteinExistence type="predicted"/>
<keyword evidence="2" id="KW-1185">Reference proteome</keyword>
<accession>A0ABR3QSH8</accession>
<evidence type="ECO:0000313" key="1">
    <source>
        <dbReference type="EMBL" id="KAL1595105.1"/>
    </source>
</evidence>
<sequence>MDASLRTTVILAEQARRTSSNVNKTFKATDSLDHVRLDRLPPEILLNIFSHLLDHGKFFEKTCIKYARTAHVKNSIHMISNETINLRNATILCRNMMSLAQGLLFHTICIDDQRRGSSRYTSISSMIGMILNGYPSGLLPFSQSKLFRFIRLLINTPCLRLYVKQLHISLPACHYSNELEGAINELENEVASTLGYLRLHRSGPKRTGILVPAKAHFRPFSQLKTLFERWKPQRESEVAMSTQQLCVWLKALLMLLPNLQTLRLWDIHSGPTEHEPWNYVRRVTEPLPHLVKVCLSSPLTAFETLRYISIPVYGLSGALILWNLPNVKTVEFSIFRDRASPEVLPSNIEKISHVDNLRFRFSDLYTHPDEILYAMVCLVSLFENVRSVEVYDGIIEGDYGPFYNAWLLGIFSALTPALMPYRNTLETLCYVGQFSYSEDYHCSFPDLSAFHQLKTLDIPQQLVVGRQRTLMNQPPIVEPFWTFSRLKLNYLPPNQELLTLDRCSGVILEYLEVLVENEDKFPGLHQVDVIFNCREGMEMLAGQIDQDGHWKGAEGSKIKLRPIKDYW</sequence>
<reference evidence="1 2" key="1">
    <citation type="submission" date="2024-02" db="EMBL/GenBank/DDBJ databases">
        <title>De novo assembly and annotation of 12 fungi associated with fruit tree decline syndrome in Ontario, Canada.</title>
        <authorList>
            <person name="Sulman M."/>
            <person name="Ellouze W."/>
            <person name="Ilyukhin E."/>
        </authorList>
    </citation>
    <scope>NUCLEOTIDE SEQUENCE [LARGE SCALE GENOMIC DNA]</scope>
    <source>
        <strain evidence="1 2">M42-189</strain>
    </source>
</reference>
<protein>
    <recommendedName>
        <fullName evidence="3">F-box domain-containing protein</fullName>
    </recommendedName>
</protein>
<evidence type="ECO:0000313" key="2">
    <source>
        <dbReference type="Proteomes" id="UP001521785"/>
    </source>
</evidence>
<evidence type="ECO:0008006" key="3">
    <source>
        <dbReference type="Google" id="ProtNLM"/>
    </source>
</evidence>